<dbReference type="PANTHER" id="PTHR12613:SF0">
    <property type="entry name" value="ERO1-LIKE PROTEIN"/>
    <property type="match status" value="1"/>
</dbReference>
<dbReference type="Pfam" id="PF04137">
    <property type="entry name" value="ERO1"/>
    <property type="match status" value="1"/>
</dbReference>
<sequence length="430" mass="48742">MLPRRSPALGLLALFVVGSLAQFSERTPCFCKGPQGEAVDDCPCIGQNIDDFNNRRVFPILQRLLQKDFFRFYKVNMEKTCPFWQDTRQCGSTLCGIQHCDDIVPAAIKDRTVISVVRPAPPASSKEEAKEGGELCPEAVSNQFDPLDSSLSEESRAQLQQMDEEDNMNKFCDYDDEDSEDSHYMDLTKNPERYTGYAGNSAWKVWKSIYQENCFKPDPKFDKNFLMHPNTVGLCLEKRVFFRLMSGMHSAITISIASNCYKPAPESQFNKLMGNKIVNKKEEEKGTWFRNNEMFKKSFGTVLSAEGPERLKNVYFVYLMELRALLKAAPYLQNELFFTGNEQEDKETRQLIEELMEVIRSHPAHFDETEMFTTPTVSNRSQASGPVAAGRILENELRDSAISGQESTYGSGRASNRTHANFGKNSANTS</sequence>
<feature type="compositionally biased region" description="Polar residues" evidence="18">
    <location>
        <begin position="402"/>
        <end position="430"/>
    </location>
</feature>
<dbReference type="GO" id="GO:0034975">
    <property type="term" value="P:protein folding in endoplasmic reticulum"/>
    <property type="evidence" value="ECO:0007669"/>
    <property type="project" value="InterPro"/>
</dbReference>
<dbReference type="InterPro" id="IPR007266">
    <property type="entry name" value="Ero1"/>
</dbReference>
<evidence type="ECO:0000256" key="11">
    <source>
        <dbReference type="ARBA" id="ARBA00023002"/>
    </source>
</evidence>
<evidence type="ECO:0000256" key="17">
    <source>
        <dbReference type="PIRSR" id="PIRSR017205-3"/>
    </source>
</evidence>
<evidence type="ECO:0000256" key="6">
    <source>
        <dbReference type="ARBA" id="ARBA00022630"/>
    </source>
</evidence>
<dbReference type="PIRSF" id="PIRSF017205">
    <property type="entry name" value="ERO1"/>
    <property type="match status" value="1"/>
</dbReference>
<feature type="disulfide bond" description="Redox-active" evidence="17">
    <location>
        <begin position="90"/>
        <end position="95"/>
    </location>
</feature>
<gene>
    <name evidence="20" type="ORF">L596_008705</name>
</gene>
<keyword evidence="7 19" id="KW-0732">Signal</keyword>
<keyword evidence="14" id="KW-0325">Glycoprotein</keyword>
<comment type="similarity">
    <text evidence="3">Belongs to the EROs family.</text>
</comment>
<feature type="disulfide bond" evidence="17">
    <location>
        <begin position="136"/>
        <end position="172"/>
    </location>
</feature>
<comment type="cofactor">
    <cofactor evidence="1 16">
        <name>FAD</name>
        <dbReference type="ChEBI" id="CHEBI:57692"/>
    </cofactor>
</comment>
<dbReference type="Proteomes" id="UP000298663">
    <property type="component" value="Unassembled WGS sequence"/>
</dbReference>
<feature type="region of interest" description="Disordered" evidence="18">
    <location>
        <begin position="401"/>
        <end position="430"/>
    </location>
</feature>
<reference evidence="20 21" key="2">
    <citation type="journal article" date="2019" name="G3 (Bethesda)">
        <title>Hybrid Assembly of the Genome of the Entomopathogenic Nematode Steinernema carpocapsae Identifies the X-Chromosome.</title>
        <authorList>
            <person name="Serra L."/>
            <person name="Macchietto M."/>
            <person name="Macias-Munoz A."/>
            <person name="McGill C.J."/>
            <person name="Rodriguez I.M."/>
            <person name="Rodriguez B."/>
            <person name="Murad R."/>
            <person name="Mortazavi A."/>
        </authorList>
    </citation>
    <scope>NUCLEOTIDE SEQUENCE [LARGE SCALE GENOMIC DNA]</scope>
    <source>
        <strain evidence="20 21">ALL</strain>
    </source>
</reference>
<feature type="chain" id="PRO_5020706636" evidence="19">
    <location>
        <begin position="22"/>
        <end position="430"/>
    </location>
</feature>
<dbReference type="OrthoDB" id="269384at2759"/>
<evidence type="ECO:0000256" key="5">
    <source>
        <dbReference type="ARBA" id="ARBA00022448"/>
    </source>
</evidence>
<evidence type="ECO:0000256" key="9">
    <source>
        <dbReference type="ARBA" id="ARBA00022827"/>
    </source>
</evidence>
<keyword evidence="21" id="KW-1185">Reference proteome</keyword>
<feature type="binding site" evidence="16">
    <location>
        <position position="193"/>
    </location>
    <ligand>
        <name>FAD</name>
        <dbReference type="ChEBI" id="CHEBI:57692"/>
    </ligand>
</feature>
<evidence type="ECO:0000313" key="20">
    <source>
        <dbReference type="EMBL" id="TKR94424.1"/>
    </source>
</evidence>
<dbReference type="PANTHER" id="PTHR12613">
    <property type="entry name" value="ERO1-RELATED"/>
    <property type="match status" value="1"/>
</dbReference>
<dbReference type="GO" id="GO:0005789">
    <property type="term" value="C:endoplasmic reticulum membrane"/>
    <property type="evidence" value="ECO:0007669"/>
    <property type="project" value="UniProtKB-SubCell"/>
</dbReference>
<evidence type="ECO:0000256" key="16">
    <source>
        <dbReference type="PIRSR" id="PIRSR017205-2"/>
    </source>
</evidence>
<evidence type="ECO:0000256" key="2">
    <source>
        <dbReference type="ARBA" id="ARBA00004367"/>
    </source>
</evidence>
<organism evidence="20 21">
    <name type="scientific">Steinernema carpocapsae</name>
    <name type="common">Entomopathogenic nematode</name>
    <dbReference type="NCBI Taxonomy" id="34508"/>
    <lineage>
        <taxon>Eukaryota</taxon>
        <taxon>Metazoa</taxon>
        <taxon>Ecdysozoa</taxon>
        <taxon>Nematoda</taxon>
        <taxon>Chromadorea</taxon>
        <taxon>Rhabditida</taxon>
        <taxon>Tylenchina</taxon>
        <taxon>Panagrolaimomorpha</taxon>
        <taxon>Strongyloidoidea</taxon>
        <taxon>Steinernematidae</taxon>
        <taxon>Steinernema</taxon>
    </lineage>
</organism>
<evidence type="ECO:0000256" key="7">
    <source>
        <dbReference type="ARBA" id="ARBA00022729"/>
    </source>
</evidence>
<dbReference type="GO" id="GO:0016972">
    <property type="term" value="F:thiol oxidase activity"/>
    <property type="evidence" value="ECO:0007669"/>
    <property type="project" value="InterPro"/>
</dbReference>
<keyword evidence="8" id="KW-0256">Endoplasmic reticulum</keyword>
<keyword evidence="12" id="KW-0472">Membrane</keyword>
<evidence type="ECO:0000256" key="18">
    <source>
        <dbReference type="SAM" id="MobiDB-lite"/>
    </source>
</evidence>
<evidence type="ECO:0000256" key="10">
    <source>
        <dbReference type="ARBA" id="ARBA00022982"/>
    </source>
</evidence>
<comment type="subcellular location">
    <subcellularLocation>
        <location evidence="2">Endoplasmic reticulum membrane</location>
        <topology evidence="2">Peripheral membrane protein</topology>
        <orientation evidence="2">Lumenal side</orientation>
    </subcellularLocation>
</comment>
<keyword evidence="5" id="KW-0813">Transport</keyword>
<dbReference type="AlphaFoldDB" id="A0A4U5PEE8"/>
<keyword evidence="15" id="KW-0676">Redox-active center</keyword>
<dbReference type="SUPFAM" id="SSF110019">
    <property type="entry name" value="ERO1-like"/>
    <property type="match status" value="1"/>
</dbReference>
<evidence type="ECO:0000256" key="19">
    <source>
        <dbReference type="SAM" id="SignalP"/>
    </source>
</evidence>
<keyword evidence="6" id="KW-0285">Flavoprotein</keyword>
<keyword evidence="9 16" id="KW-0274">FAD</keyword>
<comment type="subunit">
    <text evidence="4">May function both as a monomer and a homodimer.</text>
</comment>
<evidence type="ECO:0000256" key="1">
    <source>
        <dbReference type="ARBA" id="ARBA00001974"/>
    </source>
</evidence>
<reference evidence="20 21" key="1">
    <citation type="journal article" date="2015" name="Genome Biol.">
        <title>Comparative genomics of Steinernema reveals deeply conserved gene regulatory networks.</title>
        <authorList>
            <person name="Dillman A.R."/>
            <person name="Macchietto M."/>
            <person name="Porter C.F."/>
            <person name="Rogers A."/>
            <person name="Williams B."/>
            <person name="Antoshechkin I."/>
            <person name="Lee M.M."/>
            <person name="Goodwin Z."/>
            <person name="Lu X."/>
            <person name="Lewis E.E."/>
            <person name="Goodrich-Blair H."/>
            <person name="Stock S.P."/>
            <person name="Adams B.J."/>
            <person name="Sternberg P.W."/>
            <person name="Mortazavi A."/>
        </authorList>
    </citation>
    <scope>NUCLEOTIDE SEQUENCE [LARGE SCALE GENOMIC DNA]</scope>
    <source>
        <strain evidence="20 21">ALL</strain>
    </source>
</reference>
<feature type="binding site" evidence="16">
    <location>
        <position position="195"/>
    </location>
    <ligand>
        <name>FAD</name>
        <dbReference type="ChEBI" id="CHEBI:57692"/>
    </ligand>
</feature>
<feature type="binding site" evidence="16">
    <location>
        <position position="249"/>
    </location>
    <ligand>
        <name>FAD</name>
        <dbReference type="ChEBI" id="CHEBI:57692"/>
    </ligand>
</feature>
<evidence type="ECO:0000256" key="12">
    <source>
        <dbReference type="ARBA" id="ARBA00023136"/>
    </source>
</evidence>
<feature type="signal peptide" evidence="19">
    <location>
        <begin position="1"/>
        <end position="21"/>
    </location>
</feature>
<dbReference type="GO" id="GO:0071949">
    <property type="term" value="F:FAD binding"/>
    <property type="evidence" value="ECO:0007669"/>
    <property type="project" value="InterPro"/>
</dbReference>
<keyword evidence="11" id="KW-0560">Oxidoreductase</keyword>
<dbReference type="EMBL" id="AZBU02000002">
    <property type="protein sequence ID" value="TKR94424.1"/>
    <property type="molecule type" value="Genomic_DNA"/>
</dbReference>
<keyword evidence="10" id="KW-0249">Electron transport</keyword>
<name>A0A4U5PEE8_STECR</name>
<evidence type="ECO:0000256" key="15">
    <source>
        <dbReference type="ARBA" id="ARBA00023284"/>
    </source>
</evidence>
<evidence type="ECO:0000256" key="13">
    <source>
        <dbReference type="ARBA" id="ARBA00023157"/>
    </source>
</evidence>
<keyword evidence="13 17" id="KW-1015">Disulfide bond</keyword>
<comment type="caution">
    <text evidence="20">The sequence shown here is derived from an EMBL/GenBank/DDBJ whole genome shotgun (WGS) entry which is preliminary data.</text>
</comment>
<dbReference type="InterPro" id="IPR037192">
    <property type="entry name" value="ERO1-like_sf"/>
</dbReference>
<feature type="binding site" evidence="16">
    <location>
        <position position="206"/>
    </location>
    <ligand>
        <name>FAD</name>
        <dbReference type="ChEBI" id="CHEBI:57692"/>
    </ligand>
</feature>
<evidence type="ECO:0000256" key="4">
    <source>
        <dbReference type="ARBA" id="ARBA00011802"/>
    </source>
</evidence>
<evidence type="ECO:0000256" key="8">
    <source>
        <dbReference type="ARBA" id="ARBA00022824"/>
    </source>
</evidence>
<proteinExistence type="inferred from homology"/>
<evidence type="ECO:0000256" key="3">
    <source>
        <dbReference type="ARBA" id="ARBA00008277"/>
    </source>
</evidence>
<dbReference type="GO" id="GO:0015035">
    <property type="term" value="F:protein-disulfide reductase activity"/>
    <property type="evidence" value="ECO:0007669"/>
    <property type="project" value="InterPro"/>
</dbReference>
<feature type="binding site" evidence="16">
    <location>
        <position position="246"/>
    </location>
    <ligand>
        <name>FAD</name>
        <dbReference type="ChEBI" id="CHEBI:57692"/>
    </ligand>
</feature>
<accession>A0A4U5PEE8</accession>
<evidence type="ECO:0000256" key="14">
    <source>
        <dbReference type="ARBA" id="ARBA00023180"/>
    </source>
</evidence>
<evidence type="ECO:0000313" key="21">
    <source>
        <dbReference type="Proteomes" id="UP000298663"/>
    </source>
</evidence>
<protein>
    <submittedName>
        <fullName evidence="20">Uncharacterized protein</fullName>
    </submittedName>
</protein>